<feature type="signal peptide" evidence="13">
    <location>
        <begin position="1"/>
        <end position="25"/>
    </location>
</feature>
<feature type="domain" description="Cadherin" evidence="14">
    <location>
        <begin position="485"/>
        <end position="590"/>
    </location>
</feature>
<feature type="domain" description="Cadherin" evidence="14">
    <location>
        <begin position="1060"/>
        <end position="1113"/>
    </location>
</feature>
<evidence type="ECO:0000256" key="3">
    <source>
        <dbReference type="ARBA" id="ARBA00022692"/>
    </source>
</evidence>
<evidence type="ECO:0000256" key="10">
    <source>
        <dbReference type="ARBA" id="ARBA00023157"/>
    </source>
</evidence>
<dbReference type="Proteomes" id="UP001283361">
    <property type="component" value="Unassembled WGS sequence"/>
</dbReference>
<evidence type="ECO:0000256" key="1">
    <source>
        <dbReference type="ARBA" id="ARBA00004167"/>
    </source>
</evidence>
<reference evidence="15" key="1">
    <citation type="journal article" date="2023" name="G3 (Bethesda)">
        <title>A reference genome for the long-term kleptoplast-retaining sea slug Elysia crispata morphotype clarki.</title>
        <authorList>
            <person name="Eastman K.E."/>
            <person name="Pendleton A.L."/>
            <person name="Shaikh M.A."/>
            <person name="Suttiyut T."/>
            <person name="Ogas R."/>
            <person name="Tomko P."/>
            <person name="Gavelis G."/>
            <person name="Widhalm J.R."/>
            <person name="Wisecaver J.H."/>
        </authorList>
    </citation>
    <scope>NUCLEOTIDE SEQUENCE</scope>
    <source>
        <strain evidence="15">ECLA1</strain>
    </source>
</reference>
<feature type="domain" description="Cadherin" evidence="14">
    <location>
        <begin position="378"/>
        <end position="484"/>
    </location>
</feature>
<dbReference type="InterPro" id="IPR002126">
    <property type="entry name" value="Cadherin-like_dom"/>
</dbReference>
<dbReference type="GO" id="GO:0007156">
    <property type="term" value="P:homophilic cell adhesion via plasma membrane adhesion molecules"/>
    <property type="evidence" value="ECO:0007669"/>
    <property type="project" value="InterPro"/>
</dbReference>
<keyword evidence="9" id="KW-0472">Membrane</keyword>
<organism evidence="15 16">
    <name type="scientific">Elysia crispata</name>
    <name type="common">lettuce slug</name>
    <dbReference type="NCBI Taxonomy" id="231223"/>
    <lineage>
        <taxon>Eukaryota</taxon>
        <taxon>Metazoa</taxon>
        <taxon>Spiralia</taxon>
        <taxon>Lophotrochozoa</taxon>
        <taxon>Mollusca</taxon>
        <taxon>Gastropoda</taxon>
        <taxon>Heterobranchia</taxon>
        <taxon>Euthyneura</taxon>
        <taxon>Panpulmonata</taxon>
        <taxon>Sacoglossa</taxon>
        <taxon>Placobranchoidea</taxon>
        <taxon>Plakobranchidae</taxon>
        <taxon>Elysia</taxon>
    </lineage>
</organism>
<evidence type="ECO:0000256" key="5">
    <source>
        <dbReference type="ARBA" id="ARBA00022737"/>
    </source>
</evidence>
<keyword evidence="5" id="KW-0677">Repeat</keyword>
<keyword evidence="4 13" id="KW-0732">Signal</keyword>
<evidence type="ECO:0000313" key="15">
    <source>
        <dbReference type="EMBL" id="KAK3785466.1"/>
    </source>
</evidence>
<comment type="subcellular location">
    <subcellularLocation>
        <location evidence="1">Membrane</location>
        <topology evidence="1">Single-pass membrane protein</topology>
    </subcellularLocation>
</comment>
<evidence type="ECO:0000256" key="4">
    <source>
        <dbReference type="ARBA" id="ARBA00022729"/>
    </source>
</evidence>
<feature type="domain" description="Cadherin" evidence="14">
    <location>
        <begin position="275"/>
        <end position="377"/>
    </location>
</feature>
<evidence type="ECO:0000256" key="9">
    <source>
        <dbReference type="ARBA" id="ARBA00023136"/>
    </source>
</evidence>
<dbReference type="AlphaFoldDB" id="A0AAE1ADX1"/>
<protein>
    <recommendedName>
        <fullName evidence="14">Cadherin domain-containing protein</fullName>
    </recommendedName>
</protein>
<feature type="chain" id="PRO_5041926263" description="Cadherin domain-containing protein" evidence="13">
    <location>
        <begin position="26"/>
        <end position="1161"/>
    </location>
</feature>
<dbReference type="EMBL" id="JAWDGP010002127">
    <property type="protein sequence ID" value="KAK3785466.1"/>
    <property type="molecule type" value="Genomic_DNA"/>
</dbReference>
<comment type="caution">
    <text evidence="15">The sequence shown here is derived from an EMBL/GenBank/DDBJ whole genome shotgun (WGS) entry which is preliminary data.</text>
</comment>
<dbReference type="CDD" id="cd11304">
    <property type="entry name" value="Cadherin_repeat"/>
    <property type="match status" value="10"/>
</dbReference>
<dbReference type="PANTHER" id="PTHR24028:SF146">
    <property type="entry name" value="CADHERIN 96CB, ISOFORM D-RELATED"/>
    <property type="match status" value="1"/>
</dbReference>
<dbReference type="SUPFAM" id="SSF49313">
    <property type="entry name" value="Cadherin-like"/>
    <property type="match status" value="10"/>
</dbReference>
<gene>
    <name evidence="15" type="ORF">RRG08_048602</name>
</gene>
<proteinExistence type="predicted"/>
<dbReference type="FunFam" id="2.60.40.60:FF:000020">
    <property type="entry name" value="Dachsous cadherin-related 1b"/>
    <property type="match status" value="2"/>
</dbReference>
<dbReference type="InterPro" id="IPR020894">
    <property type="entry name" value="Cadherin_CS"/>
</dbReference>
<dbReference type="PANTHER" id="PTHR24028">
    <property type="entry name" value="CADHERIN-87A"/>
    <property type="match status" value="1"/>
</dbReference>
<dbReference type="FunFam" id="2.60.40.60:FF:000015">
    <property type="entry name" value="FAT atypical cadherin 1"/>
    <property type="match status" value="1"/>
</dbReference>
<dbReference type="PROSITE" id="PS00232">
    <property type="entry name" value="CADHERIN_1"/>
    <property type="match status" value="4"/>
</dbReference>
<keyword evidence="2" id="KW-0245">EGF-like domain</keyword>
<dbReference type="Gene3D" id="2.60.40.60">
    <property type="entry name" value="Cadherins"/>
    <property type="match status" value="10"/>
</dbReference>
<feature type="domain" description="Cadherin" evidence="14">
    <location>
        <begin position="954"/>
        <end position="1059"/>
    </location>
</feature>
<dbReference type="PRINTS" id="PR00205">
    <property type="entry name" value="CADHERIN"/>
</dbReference>
<feature type="domain" description="Cadherin" evidence="14">
    <location>
        <begin position="40"/>
        <end position="160"/>
    </location>
</feature>
<evidence type="ECO:0000256" key="7">
    <source>
        <dbReference type="ARBA" id="ARBA00022889"/>
    </source>
</evidence>
<dbReference type="Pfam" id="PF00028">
    <property type="entry name" value="Cadherin"/>
    <property type="match status" value="7"/>
</dbReference>
<keyword evidence="7" id="KW-0130">Cell adhesion</keyword>
<feature type="domain" description="Cadherin" evidence="14">
    <location>
        <begin position="609"/>
        <end position="690"/>
    </location>
</feature>
<sequence>MRVKGAPPFLPWVVAIWIAWTVAAAAVQDVAPAEPAFIFTQATYNGSILENTFGKKYIHTNHRMGIQLEGRFSALDIEYSITDGDKKNIFKAEAVTVEDFCFLRIRTRTDGFGRLNRELDPMFYLKVKATGVSPALKTVQETFADVIIQVKDENEFSPLFSTQKTTVSIPEDTPLHTSIAQVQASDADIGRNGDIYYSFKQATLVFAIHPTTGIVTLSRPVPYDRRHEFKLNVLARDRGTTPSARSSSLSQSELTIHILPVNYHAPSIRVHNHQTLVEHGNLDSVFAVLTITDPDHDDNGKIGGVDVINDERKVFRLAPQNTHGMFNILVTKPVDRETMPADYNITVIASDKGAPPKTATVTIPIRVQDVNDNEPVFEHSVYNVNISEIVLPRTPVVFVRAHDLDLGSNGEVRYSIVDGNERDLFSIDSESGLIKTAAHLDSELARQVTLVVQAQDQATSGSRKTGQSRVIVNIEDYNDNTPLFTMESDTVMVRENLPKGSRVTRVSARDDDGGDNGKLSYSIVNYNSVPFDINAFTGEITTKTILDYETMRRKYELHIRVADWGSPFRRERDMVLTVMIEDLNDNSPEFEKIRCSGYLSRESPHRMDVLTLTALDFDSGNTITYSITDGNGDDCFSIVPSTGKVTVNCDMSGYRDGTRTLTVVASDGQHVSIPVTVRLTLVNNKRNQNLADDNVRIRCDRTDVMKRFQAQTLASHEANIKMEGVTVASGSSKVNSAPVVDKGFSTYAEVSENVKIGTEVLDFGRYVSDSDTGFNGQLTYVISSDDDPEGAFKLDSFTGKLLVFSELDNEKKSVYSMTLTASDLGEAPLSVSKKVKIVIKDENDNVPIFEKALYELEVREDADVNSVLLKVRATDLDIGNNARIRYSILSDDRDFNIDPDAGTITVRRKLDRETHTDQELVIQAEDSGSPTRLSSTAVVHITITDTNDNAPVFLPDLYTVRVREDLPVGAVITTLTAHDLDEGANGRVVYSFAEGLPQNFEIDSLTGSVRIRRLLDYEITQVHNLTGRAVDAGQPALSATCTLVIEVMDVDENVYGPEFPDFLERASVAENSPIGSYVMRVKAQDMDDPAFGAGQITYSLQGGSGLGRFTMDSIAIPKTLSHNKIMHGECPSWFHKDEEGSDRCRRRGIKNLHVSDEAREQ</sequence>
<dbReference type="GO" id="GO:0005509">
    <property type="term" value="F:calcium ion binding"/>
    <property type="evidence" value="ECO:0007669"/>
    <property type="project" value="UniProtKB-UniRule"/>
</dbReference>
<dbReference type="FunFam" id="2.60.40.60:FF:000039">
    <property type="entry name" value="FAT atypical cadherin 3"/>
    <property type="match status" value="1"/>
</dbReference>
<feature type="domain" description="Cadherin" evidence="14">
    <location>
        <begin position="742"/>
        <end position="849"/>
    </location>
</feature>
<keyword evidence="16" id="KW-1185">Reference proteome</keyword>
<evidence type="ECO:0000256" key="11">
    <source>
        <dbReference type="ARBA" id="ARBA00023180"/>
    </source>
</evidence>
<evidence type="ECO:0000256" key="8">
    <source>
        <dbReference type="ARBA" id="ARBA00022989"/>
    </source>
</evidence>
<name>A0AAE1ADX1_9GAST</name>
<keyword evidence="11" id="KW-0325">Glycoprotein</keyword>
<dbReference type="FunFam" id="2.60.40.60:FF:000033">
    <property type="entry name" value="FAT atypical cadherin 1"/>
    <property type="match status" value="2"/>
</dbReference>
<keyword evidence="8" id="KW-1133">Transmembrane helix</keyword>
<dbReference type="InterPro" id="IPR015919">
    <property type="entry name" value="Cadherin-like_sf"/>
</dbReference>
<keyword evidence="10" id="KW-1015">Disulfide bond</keyword>
<dbReference type="PROSITE" id="PS50268">
    <property type="entry name" value="CADHERIN_2"/>
    <property type="match status" value="10"/>
</dbReference>
<dbReference type="FunFam" id="2.60.40.60:FF:000064">
    <property type="entry name" value="FAT atypical cadherin 1"/>
    <property type="match status" value="1"/>
</dbReference>
<accession>A0AAE1ADX1</accession>
<feature type="domain" description="Cadherin" evidence="14">
    <location>
        <begin position="850"/>
        <end position="953"/>
    </location>
</feature>
<evidence type="ECO:0000256" key="6">
    <source>
        <dbReference type="ARBA" id="ARBA00022837"/>
    </source>
</evidence>
<keyword evidence="3" id="KW-0812">Transmembrane</keyword>
<dbReference type="GO" id="GO:0005886">
    <property type="term" value="C:plasma membrane"/>
    <property type="evidence" value="ECO:0007669"/>
    <property type="project" value="InterPro"/>
</dbReference>
<dbReference type="InterPro" id="IPR050174">
    <property type="entry name" value="Protocadherin/Cadherin-CA"/>
</dbReference>
<evidence type="ECO:0000259" key="14">
    <source>
        <dbReference type="PROSITE" id="PS50268"/>
    </source>
</evidence>
<evidence type="ECO:0000256" key="13">
    <source>
        <dbReference type="SAM" id="SignalP"/>
    </source>
</evidence>
<evidence type="ECO:0000313" key="16">
    <source>
        <dbReference type="Proteomes" id="UP001283361"/>
    </source>
</evidence>
<keyword evidence="6 12" id="KW-0106">Calcium</keyword>
<evidence type="ECO:0000256" key="12">
    <source>
        <dbReference type="PROSITE-ProRule" id="PRU00043"/>
    </source>
</evidence>
<dbReference type="SMART" id="SM00112">
    <property type="entry name" value="CA"/>
    <property type="match status" value="9"/>
</dbReference>
<feature type="domain" description="Cadherin" evidence="14">
    <location>
        <begin position="161"/>
        <end position="268"/>
    </location>
</feature>
<evidence type="ECO:0000256" key="2">
    <source>
        <dbReference type="ARBA" id="ARBA00022536"/>
    </source>
</evidence>